<reference evidence="2" key="1">
    <citation type="submission" date="2016-11" db="UniProtKB">
        <authorList>
            <consortium name="WormBaseParasite"/>
        </authorList>
    </citation>
    <scope>IDENTIFICATION</scope>
</reference>
<sequence length="162" mass="17771">MLTSSFLKFTLREFPIGVEFGFGTFGDLIDAYDFEDRFAVTSPPPTTQAPGTTTAVQGNCGTVTSVVQIYNVNNTIFYQSSSDYLNSHQGIQANNWRPYLNKCQNSCIMNGTLSGNDMGKIQCIASIIKTYIGTDATRSAYLYAIQIGSWGTYKQLQTCGGF</sequence>
<protein>
    <submittedName>
        <fullName evidence="2">Astacin domain-containing protein</fullName>
    </submittedName>
</protein>
<proteinExistence type="predicted"/>
<evidence type="ECO:0000313" key="1">
    <source>
        <dbReference type="Proteomes" id="UP000095287"/>
    </source>
</evidence>
<evidence type="ECO:0000313" key="2">
    <source>
        <dbReference type="WBParaSite" id="L893_g32802.t1"/>
    </source>
</evidence>
<keyword evidence="1" id="KW-1185">Reference proteome</keyword>
<name>A0A1I8A575_9BILA</name>
<organism evidence="1 2">
    <name type="scientific">Steinernema glaseri</name>
    <dbReference type="NCBI Taxonomy" id="37863"/>
    <lineage>
        <taxon>Eukaryota</taxon>
        <taxon>Metazoa</taxon>
        <taxon>Ecdysozoa</taxon>
        <taxon>Nematoda</taxon>
        <taxon>Chromadorea</taxon>
        <taxon>Rhabditida</taxon>
        <taxon>Tylenchina</taxon>
        <taxon>Panagrolaimomorpha</taxon>
        <taxon>Strongyloidoidea</taxon>
        <taxon>Steinernematidae</taxon>
        <taxon>Steinernema</taxon>
    </lineage>
</organism>
<dbReference type="Proteomes" id="UP000095287">
    <property type="component" value="Unplaced"/>
</dbReference>
<accession>A0A1I8A575</accession>
<dbReference type="WBParaSite" id="L893_g32802.t1">
    <property type="protein sequence ID" value="L893_g32802.t1"/>
    <property type="gene ID" value="L893_g32802"/>
</dbReference>
<dbReference type="AlphaFoldDB" id="A0A1I8A575"/>